<name>A0A1W0VUY9_SORBI</name>
<gene>
    <name evidence="1" type="ORF">SORBI_3010G259233</name>
</gene>
<organism evidence="1 2">
    <name type="scientific">Sorghum bicolor</name>
    <name type="common">Sorghum</name>
    <name type="synonym">Sorghum vulgare</name>
    <dbReference type="NCBI Taxonomy" id="4558"/>
    <lineage>
        <taxon>Eukaryota</taxon>
        <taxon>Viridiplantae</taxon>
        <taxon>Streptophyta</taxon>
        <taxon>Embryophyta</taxon>
        <taxon>Tracheophyta</taxon>
        <taxon>Spermatophyta</taxon>
        <taxon>Magnoliopsida</taxon>
        <taxon>Liliopsida</taxon>
        <taxon>Poales</taxon>
        <taxon>Poaceae</taxon>
        <taxon>PACMAD clade</taxon>
        <taxon>Panicoideae</taxon>
        <taxon>Andropogonodae</taxon>
        <taxon>Andropogoneae</taxon>
        <taxon>Sorghinae</taxon>
        <taxon>Sorghum</taxon>
    </lineage>
</organism>
<reference evidence="2" key="2">
    <citation type="journal article" date="2018" name="Plant J.">
        <title>The Sorghum bicolor reference genome: improved assembly, gene annotations, a transcriptome atlas, and signatures of genome organization.</title>
        <authorList>
            <person name="McCormick R.F."/>
            <person name="Truong S.K."/>
            <person name="Sreedasyam A."/>
            <person name="Jenkins J."/>
            <person name="Shu S."/>
            <person name="Sims D."/>
            <person name="Kennedy M."/>
            <person name="Amirebrahimi M."/>
            <person name="Weers B.D."/>
            <person name="McKinley B."/>
            <person name="Mattison A."/>
            <person name="Morishige D.T."/>
            <person name="Grimwood J."/>
            <person name="Schmutz J."/>
            <person name="Mullet J.E."/>
        </authorList>
    </citation>
    <scope>NUCLEOTIDE SEQUENCE [LARGE SCALE GENOMIC DNA]</scope>
    <source>
        <strain evidence="2">cv. BTx623</strain>
    </source>
</reference>
<protein>
    <submittedName>
        <fullName evidence="1">Uncharacterized protein</fullName>
    </submittedName>
</protein>
<dbReference type="AlphaFoldDB" id="A0A1W0VUY9"/>
<reference evidence="1 2" key="1">
    <citation type="journal article" date="2009" name="Nature">
        <title>The Sorghum bicolor genome and the diversification of grasses.</title>
        <authorList>
            <person name="Paterson A.H."/>
            <person name="Bowers J.E."/>
            <person name="Bruggmann R."/>
            <person name="Dubchak I."/>
            <person name="Grimwood J."/>
            <person name="Gundlach H."/>
            <person name="Haberer G."/>
            <person name="Hellsten U."/>
            <person name="Mitros T."/>
            <person name="Poliakov A."/>
            <person name="Schmutz J."/>
            <person name="Spannagl M."/>
            <person name="Tang H."/>
            <person name="Wang X."/>
            <person name="Wicker T."/>
            <person name="Bharti A.K."/>
            <person name="Chapman J."/>
            <person name="Feltus F.A."/>
            <person name="Gowik U."/>
            <person name="Grigoriev I.V."/>
            <person name="Lyons E."/>
            <person name="Maher C.A."/>
            <person name="Martis M."/>
            <person name="Narechania A."/>
            <person name="Otillar R.P."/>
            <person name="Penning B.W."/>
            <person name="Salamov A.A."/>
            <person name="Wang Y."/>
            <person name="Zhang L."/>
            <person name="Carpita N.C."/>
            <person name="Freeling M."/>
            <person name="Gingle A.R."/>
            <person name="Hash C.T."/>
            <person name="Keller B."/>
            <person name="Klein P."/>
            <person name="Kresovich S."/>
            <person name="McCann M.C."/>
            <person name="Ming R."/>
            <person name="Peterson D.G."/>
            <person name="Mehboob-ur-Rahman"/>
            <person name="Ware D."/>
            <person name="Westhoff P."/>
            <person name="Mayer K.F."/>
            <person name="Messing J."/>
            <person name="Rokhsar D.S."/>
        </authorList>
    </citation>
    <scope>NUCLEOTIDE SEQUENCE [LARGE SCALE GENOMIC DNA]</scope>
    <source>
        <strain evidence="2">cv. BTx623</strain>
    </source>
</reference>
<accession>A0A1W0VUY9</accession>
<evidence type="ECO:0000313" key="1">
    <source>
        <dbReference type="EMBL" id="OQU77074.1"/>
    </source>
</evidence>
<dbReference type="InParanoid" id="A0A1W0VUY9"/>
<keyword evidence="2" id="KW-1185">Reference proteome</keyword>
<dbReference type="EMBL" id="CM000769">
    <property type="protein sequence ID" value="OQU77074.1"/>
    <property type="molecule type" value="Genomic_DNA"/>
</dbReference>
<sequence>MATSPANHDEPRRVGMPSGILSDVNPLMLSLRFNVGQASQDVADDPILVDLIVSLHIIRIATTPPLVVASPGHVDDASSEDEAP</sequence>
<evidence type="ECO:0000313" key="2">
    <source>
        <dbReference type="Proteomes" id="UP000000768"/>
    </source>
</evidence>
<dbReference type="Proteomes" id="UP000000768">
    <property type="component" value="Chromosome 10"/>
</dbReference>
<dbReference type="Gramene" id="OQU77074">
    <property type="protein sequence ID" value="OQU77074"/>
    <property type="gene ID" value="SORBI_3010G259233"/>
</dbReference>
<proteinExistence type="predicted"/>